<dbReference type="InterPro" id="IPR052893">
    <property type="entry name" value="TCS_response_regulator"/>
</dbReference>
<dbReference type="Gene3D" id="3.40.50.2300">
    <property type="match status" value="1"/>
</dbReference>
<comment type="caution">
    <text evidence="3">The sequence shown here is derived from an EMBL/GenBank/DDBJ whole genome shotgun (WGS) entry which is preliminary data.</text>
</comment>
<dbReference type="InterPro" id="IPR001789">
    <property type="entry name" value="Sig_transdc_resp-reg_receiver"/>
</dbReference>
<dbReference type="PANTHER" id="PTHR44520">
    <property type="entry name" value="RESPONSE REGULATOR RCP1-RELATED"/>
    <property type="match status" value="1"/>
</dbReference>
<evidence type="ECO:0000313" key="4">
    <source>
        <dbReference type="Proteomes" id="UP000017127"/>
    </source>
</evidence>
<protein>
    <submittedName>
        <fullName evidence="3">Response regulator</fullName>
    </submittedName>
</protein>
<evidence type="ECO:0000259" key="2">
    <source>
        <dbReference type="PROSITE" id="PS50110"/>
    </source>
</evidence>
<feature type="modified residue" description="4-aspartylphosphate" evidence="1">
    <location>
        <position position="74"/>
    </location>
</feature>
<gene>
    <name evidence="3" type="ORF">M595_4643</name>
</gene>
<dbReference type="GO" id="GO:0000160">
    <property type="term" value="P:phosphorelay signal transduction system"/>
    <property type="evidence" value="ECO:0007669"/>
    <property type="project" value="InterPro"/>
</dbReference>
<dbReference type="Pfam" id="PF00072">
    <property type="entry name" value="Response_reg"/>
    <property type="match status" value="1"/>
</dbReference>
<keyword evidence="4" id="KW-1185">Reference proteome</keyword>
<dbReference type="RefSeq" id="WP_023068354.1">
    <property type="nucleotide sequence ID" value="NZ_AUZM01000058.1"/>
</dbReference>
<dbReference type="EMBL" id="AUZM01000058">
    <property type="protein sequence ID" value="ERT05434.1"/>
    <property type="molecule type" value="Genomic_DNA"/>
</dbReference>
<feature type="domain" description="Response regulatory" evidence="2">
    <location>
        <begin position="13"/>
        <end position="141"/>
    </location>
</feature>
<proteinExistence type="predicted"/>
<dbReference type="OrthoDB" id="5510574at2"/>
<evidence type="ECO:0000256" key="1">
    <source>
        <dbReference type="PROSITE-ProRule" id="PRU00169"/>
    </source>
</evidence>
<dbReference type="SUPFAM" id="SSF52172">
    <property type="entry name" value="CheY-like"/>
    <property type="match status" value="1"/>
</dbReference>
<dbReference type="PATRIC" id="fig|1348334.3.peg.4489"/>
<dbReference type="CDD" id="cd17557">
    <property type="entry name" value="REC_Rcp-like"/>
    <property type="match status" value="1"/>
</dbReference>
<organism evidence="3 4">
    <name type="scientific">Lyngbya aestuarii BL J</name>
    <dbReference type="NCBI Taxonomy" id="1348334"/>
    <lineage>
        <taxon>Bacteria</taxon>
        <taxon>Bacillati</taxon>
        <taxon>Cyanobacteriota</taxon>
        <taxon>Cyanophyceae</taxon>
        <taxon>Oscillatoriophycideae</taxon>
        <taxon>Oscillatoriales</taxon>
        <taxon>Microcoleaceae</taxon>
        <taxon>Lyngbya</taxon>
    </lineage>
</organism>
<accession>U7QC63</accession>
<dbReference type="PROSITE" id="PS50110">
    <property type="entry name" value="RESPONSE_REGULATORY"/>
    <property type="match status" value="1"/>
</dbReference>
<reference evidence="3 4" key="1">
    <citation type="journal article" date="2013" name="Front. Microbiol.">
        <title>Comparative genomic analyses of the cyanobacterium, Lyngbya aestuarii BL J, a powerful hydrogen producer.</title>
        <authorList>
            <person name="Kothari A."/>
            <person name="Vaughn M."/>
            <person name="Garcia-Pichel F."/>
        </authorList>
    </citation>
    <scope>NUCLEOTIDE SEQUENCE [LARGE SCALE GENOMIC DNA]</scope>
    <source>
        <strain evidence="3 4">BL J</strain>
    </source>
</reference>
<keyword evidence="1" id="KW-0597">Phosphoprotein</keyword>
<dbReference type="SMART" id="SM00448">
    <property type="entry name" value="REC"/>
    <property type="match status" value="1"/>
</dbReference>
<evidence type="ECO:0000313" key="3">
    <source>
        <dbReference type="EMBL" id="ERT05434.1"/>
    </source>
</evidence>
<dbReference type="InterPro" id="IPR011006">
    <property type="entry name" value="CheY-like_superfamily"/>
</dbReference>
<dbReference type="AlphaFoldDB" id="U7QC63"/>
<name>U7QC63_9CYAN</name>
<dbReference type="Proteomes" id="UP000017127">
    <property type="component" value="Unassembled WGS sequence"/>
</dbReference>
<sequence>MKNPRPKSSPVPYLLIVEDNDEDFEVFMRLMKTSNFSYPIYRFIDGDDILDFLFYQGEYADRQETATPALIIVDLNLPGTDGREVIAKIKEDPNLKIIPVVAFTTSSNHKDIKACYQNGVNSYIQKPLGISSYKKIIENFSFYWFNSVILPDYEE</sequence>